<feature type="non-terminal residue" evidence="2">
    <location>
        <position position="1"/>
    </location>
</feature>
<comment type="caution">
    <text evidence="2">The sequence shown here is derived from an EMBL/GenBank/DDBJ whole genome shotgun (WGS) entry which is preliminary data.</text>
</comment>
<dbReference type="Proteomes" id="UP000885771">
    <property type="component" value="Unassembled WGS sequence"/>
</dbReference>
<protein>
    <submittedName>
        <fullName evidence="2">YebC/PmpR family DNA-binding transcriptional regulator</fullName>
    </submittedName>
</protein>
<name>A0A7V5RMU5_CALAY</name>
<dbReference type="SUPFAM" id="SSF75625">
    <property type="entry name" value="YebC-like"/>
    <property type="match status" value="1"/>
</dbReference>
<dbReference type="EMBL" id="DRLI01000028">
    <property type="protein sequence ID" value="HHM01488.1"/>
    <property type="molecule type" value="Genomic_DNA"/>
</dbReference>
<gene>
    <name evidence="2" type="ORF">ENJ15_00635</name>
</gene>
<feature type="domain" description="TACO1/YebC-like second and third" evidence="1">
    <location>
        <begin position="3"/>
        <end position="47"/>
    </location>
</feature>
<dbReference type="InterPro" id="IPR026564">
    <property type="entry name" value="Transcrip_reg_TACO1-like_dom3"/>
</dbReference>
<accession>A0A7V5RMU5</accession>
<dbReference type="Gene3D" id="3.30.70.980">
    <property type="match status" value="2"/>
</dbReference>
<sequence length="60" mass="6751">GVTIESAELTRIPQNTVSLAGKEAEQLMKMMNILDEHDDVQNVFANFDIEDAEMERILGE</sequence>
<dbReference type="Pfam" id="PF01709">
    <property type="entry name" value="Transcrip_reg"/>
    <property type="match status" value="1"/>
</dbReference>
<evidence type="ECO:0000259" key="1">
    <source>
        <dbReference type="Pfam" id="PF01709"/>
    </source>
</evidence>
<organism evidence="2">
    <name type="scientific">Caldithrix abyssi</name>
    <dbReference type="NCBI Taxonomy" id="187145"/>
    <lineage>
        <taxon>Bacteria</taxon>
        <taxon>Pseudomonadati</taxon>
        <taxon>Calditrichota</taxon>
        <taxon>Calditrichia</taxon>
        <taxon>Calditrichales</taxon>
        <taxon>Calditrichaceae</taxon>
        <taxon>Caldithrix</taxon>
    </lineage>
</organism>
<dbReference type="GO" id="GO:0003677">
    <property type="term" value="F:DNA binding"/>
    <property type="evidence" value="ECO:0007669"/>
    <property type="project" value="UniProtKB-KW"/>
</dbReference>
<keyword evidence="2" id="KW-0238">DNA-binding</keyword>
<reference evidence="2" key="1">
    <citation type="journal article" date="2020" name="mSystems">
        <title>Genome- and Community-Level Interaction Insights into Carbon Utilization and Element Cycling Functions of Hydrothermarchaeota in Hydrothermal Sediment.</title>
        <authorList>
            <person name="Zhou Z."/>
            <person name="Liu Y."/>
            <person name="Xu W."/>
            <person name="Pan J."/>
            <person name="Luo Z.H."/>
            <person name="Li M."/>
        </authorList>
    </citation>
    <scope>NUCLEOTIDE SEQUENCE [LARGE SCALE GENOMIC DNA]</scope>
    <source>
        <strain evidence="2">HyVt-460</strain>
    </source>
</reference>
<dbReference type="AlphaFoldDB" id="A0A7V5RMU5"/>
<dbReference type="InterPro" id="IPR048300">
    <property type="entry name" value="TACO1_YebC-like_2nd/3rd_dom"/>
</dbReference>
<proteinExistence type="predicted"/>
<evidence type="ECO:0000313" key="2">
    <source>
        <dbReference type="EMBL" id="HHM01488.1"/>
    </source>
</evidence>
<dbReference type="InterPro" id="IPR029072">
    <property type="entry name" value="YebC-like"/>
</dbReference>